<evidence type="ECO:0000313" key="2">
    <source>
        <dbReference type="EMBL" id="JAP94593.1"/>
    </source>
</evidence>
<evidence type="ECO:0000256" key="1">
    <source>
        <dbReference type="SAM" id="MobiDB-lite"/>
    </source>
</evidence>
<proteinExistence type="predicted"/>
<dbReference type="AlphaFoldDB" id="A0A146KCU8"/>
<name>A0A146KCU8_9EUKA</name>
<dbReference type="EMBL" id="GDID01002013">
    <property type="protein sequence ID" value="JAP94593.1"/>
    <property type="molecule type" value="Transcribed_RNA"/>
</dbReference>
<dbReference type="InterPro" id="IPR052354">
    <property type="entry name" value="Cell_Wall_Dynamics_Protein"/>
</dbReference>
<sequence>VRPVARPTVNPTVKPTPSPFKPVVNPKPVNPTPFKPVSPTPNPVAPKPGKPTGLENIKPRTPITQTQMKQVGWLDQNNHPVRTPVTSLPTPSLPQQQAKQLVTMGQMQKLGWTKMTEPQLQDLNRALNTYNINTPQRIQHFLAQTSTESAKGRYTKELADGSSYNGRKDLGNVYAGDGQHFKGAGYIQLTGRDNYQQLAVKFNDPNIVTGGVQYVAKNYPWTSAGQWWSANNMNKLVDNGATVTDVSRRVNGAIRPSTHLPDRINNFNQAAQIFK</sequence>
<gene>
    <name evidence="2" type="ORF">TPC1_12700</name>
</gene>
<feature type="region of interest" description="Disordered" evidence="1">
    <location>
        <begin position="1"/>
        <end position="58"/>
    </location>
</feature>
<protein>
    <submittedName>
        <fullName evidence="2">Lysozyme family protein</fullName>
    </submittedName>
</protein>
<feature type="compositionally biased region" description="Pro residues" evidence="1">
    <location>
        <begin position="28"/>
        <end position="49"/>
    </location>
</feature>
<reference evidence="2" key="1">
    <citation type="submission" date="2015-07" db="EMBL/GenBank/DDBJ databases">
        <title>Adaptation to a free-living lifestyle via gene acquisitions in the diplomonad Trepomonas sp. PC1.</title>
        <authorList>
            <person name="Xu F."/>
            <person name="Jerlstrom-Hultqvist J."/>
            <person name="Kolisko M."/>
            <person name="Simpson A.G.B."/>
            <person name="Roger A.J."/>
            <person name="Svard S.G."/>
            <person name="Andersson J.O."/>
        </authorList>
    </citation>
    <scope>NUCLEOTIDE SEQUENCE</scope>
    <source>
        <strain evidence="2">PC1</strain>
    </source>
</reference>
<organism evidence="2">
    <name type="scientific">Trepomonas sp. PC1</name>
    <dbReference type="NCBI Taxonomy" id="1076344"/>
    <lineage>
        <taxon>Eukaryota</taxon>
        <taxon>Metamonada</taxon>
        <taxon>Diplomonadida</taxon>
        <taxon>Hexamitidae</taxon>
        <taxon>Hexamitinae</taxon>
        <taxon>Trepomonas</taxon>
    </lineage>
</organism>
<accession>A0A146KCU8</accession>
<dbReference type="PANTHER" id="PTHR34408">
    <property type="entry name" value="FAMILY PROTEIN, PUTATIVE-RELATED"/>
    <property type="match status" value="1"/>
</dbReference>
<dbReference type="Gene3D" id="1.10.530.10">
    <property type="match status" value="1"/>
</dbReference>
<dbReference type="InterPro" id="IPR023346">
    <property type="entry name" value="Lysozyme-like_dom_sf"/>
</dbReference>
<dbReference type="SUPFAM" id="SSF53955">
    <property type="entry name" value="Lysozyme-like"/>
    <property type="match status" value="1"/>
</dbReference>
<feature type="non-terminal residue" evidence="2">
    <location>
        <position position="1"/>
    </location>
</feature>